<keyword evidence="1" id="KW-0106">Calcium</keyword>
<keyword evidence="2" id="KW-0732">Signal</keyword>
<feature type="signal peptide" evidence="2">
    <location>
        <begin position="1"/>
        <end position="17"/>
    </location>
</feature>
<gene>
    <name evidence="4" type="ORF">Bpfe_027917</name>
</gene>
<dbReference type="PROSITE" id="PS50222">
    <property type="entry name" value="EF_HAND_2"/>
    <property type="match status" value="2"/>
</dbReference>
<reference evidence="4" key="1">
    <citation type="journal article" date="2023" name="PLoS Negl. Trop. Dis.">
        <title>A genome sequence for Biomphalaria pfeifferi, the major vector snail for the human-infecting parasite Schistosoma mansoni.</title>
        <authorList>
            <person name="Bu L."/>
            <person name="Lu L."/>
            <person name="Laidemitt M.R."/>
            <person name="Zhang S.M."/>
            <person name="Mutuku M."/>
            <person name="Mkoji G."/>
            <person name="Steinauer M."/>
            <person name="Loker E.S."/>
        </authorList>
    </citation>
    <scope>NUCLEOTIDE SEQUENCE</scope>
    <source>
        <strain evidence="4">KasaAsao</strain>
    </source>
</reference>
<feature type="domain" description="EF-hand" evidence="3">
    <location>
        <begin position="98"/>
        <end position="133"/>
    </location>
</feature>
<evidence type="ECO:0000256" key="2">
    <source>
        <dbReference type="SAM" id="SignalP"/>
    </source>
</evidence>
<evidence type="ECO:0000313" key="5">
    <source>
        <dbReference type="Proteomes" id="UP001233172"/>
    </source>
</evidence>
<dbReference type="GO" id="GO:0005509">
    <property type="term" value="F:calcium ion binding"/>
    <property type="evidence" value="ECO:0007669"/>
    <property type="project" value="InterPro"/>
</dbReference>
<comment type="caution">
    <text evidence="4">The sequence shown here is derived from an EMBL/GenBank/DDBJ whole genome shotgun (WGS) entry which is preliminary data.</text>
</comment>
<reference evidence="4" key="2">
    <citation type="submission" date="2023-04" db="EMBL/GenBank/DDBJ databases">
        <authorList>
            <person name="Bu L."/>
            <person name="Lu L."/>
            <person name="Laidemitt M.R."/>
            <person name="Zhang S.M."/>
            <person name="Mutuku M."/>
            <person name="Mkoji G."/>
            <person name="Steinauer M."/>
            <person name="Loker E.S."/>
        </authorList>
    </citation>
    <scope>NUCLEOTIDE SEQUENCE</scope>
    <source>
        <strain evidence="4">KasaAsao</strain>
        <tissue evidence="4">Whole Snail</tissue>
    </source>
</reference>
<dbReference type="Proteomes" id="UP001233172">
    <property type="component" value="Unassembled WGS sequence"/>
</dbReference>
<evidence type="ECO:0000259" key="3">
    <source>
        <dbReference type="PROSITE" id="PS50222"/>
    </source>
</evidence>
<dbReference type="PROSITE" id="PS00018">
    <property type="entry name" value="EF_HAND_1"/>
    <property type="match status" value="2"/>
</dbReference>
<dbReference type="Gene3D" id="1.10.238.10">
    <property type="entry name" value="EF-hand"/>
    <property type="match status" value="1"/>
</dbReference>
<dbReference type="InterPro" id="IPR018247">
    <property type="entry name" value="EF_Hand_1_Ca_BS"/>
</dbReference>
<evidence type="ECO:0000313" key="4">
    <source>
        <dbReference type="EMBL" id="KAK0042619.1"/>
    </source>
</evidence>
<dbReference type="InterPro" id="IPR011992">
    <property type="entry name" value="EF-hand-dom_pair"/>
</dbReference>
<dbReference type="Pfam" id="PF13499">
    <property type="entry name" value="EF-hand_7"/>
    <property type="match status" value="1"/>
</dbReference>
<dbReference type="SMART" id="SM00054">
    <property type="entry name" value="EFh"/>
    <property type="match status" value="2"/>
</dbReference>
<sequence>MYLVIGFLCLLPYLTNGQVDLQTIANGEFKRIDANNDGHIEKEEISQSFQAFDNNHDNKITRHEYDSGVNNLHPNDPFTVHVLTALFVELDSNNDKHLDDSDYDKFFTNADTDKNNLVTSEEFLSWFQNAEGLPIVG</sequence>
<dbReference type="EMBL" id="JASAOG010000236">
    <property type="protein sequence ID" value="KAK0042619.1"/>
    <property type="molecule type" value="Genomic_DNA"/>
</dbReference>
<protein>
    <submittedName>
        <fullName evidence="4">Calmodulin-like protein 5 isoform X1</fullName>
    </submittedName>
</protein>
<feature type="chain" id="PRO_5042140772" evidence="2">
    <location>
        <begin position="18"/>
        <end position="137"/>
    </location>
</feature>
<evidence type="ECO:0000256" key="1">
    <source>
        <dbReference type="ARBA" id="ARBA00022837"/>
    </source>
</evidence>
<dbReference type="InterPro" id="IPR002048">
    <property type="entry name" value="EF_hand_dom"/>
</dbReference>
<feature type="domain" description="EF-hand" evidence="3">
    <location>
        <begin position="40"/>
        <end position="75"/>
    </location>
</feature>
<proteinExistence type="predicted"/>
<keyword evidence="5" id="KW-1185">Reference proteome</keyword>
<accession>A0AAD8EXS8</accession>
<name>A0AAD8EXS8_BIOPF</name>
<dbReference type="AlphaFoldDB" id="A0AAD8EXS8"/>
<organism evidence="4 5">
    <name type="scientific">Biomphalaria pfeifferi</name>
    <name type="common">Bloodfluke planorb</name>
    <name type="synonym">Freshwater snail</name>
    <dbReference type="NCBI Taxonomy" id="112525"/>
    <lineage>
        <taxon>Eukaryota</taxon>
        <taxon>Metazoa</taxon>
        <taxon>Spiralia</taxon>
        <taxon>Lophotrochozoa</taxon>
        <taxon>Mollusca</taxon>
        <taxon>Gastropoda</taxon>
        <taxon>Heterobranchia</taxon>
        <taxon>Euthyneura</taxon>
        <taxon>Panpulmonata</taxon>
        <taxon>Hygrophila</taxon>
        <taxon>Lymnaeoidea</taxon>
        <taxon>Planorbidae</taxon>
        <taxon>Biomphalaria</taxon>
    </lineage>
</organism>
<dbReference type="SUPFAM" id="SSF47473">
    <property type="entry name" value="EF-hand"/>
    <property type="match status" value="1"/>
</dbReference>